<proteinExistence type="evidence at protein level"/>
<protein>
    <submittedName>
        <fullName evidence="3">Anthocyanin malonyltransferase homolog</fullName>
    </submittedName>
</protein>
<dbReference type="PDB" id="2E1V">
    <property type="method" value="X-ray"/>
    <property type="resolution" value="1.80 A"/>
    <property type="chains" value="A/B=1-454"/>
</dbReference>
<keyword evidence="4 5" id="KW-0002">3D-structure</keyword>
<evidence type="ECO:0000256" key="2">
    <source>
        <dbReference type="ARBA" id="ARBA00023315"/>
    </source>
</evidence>
<keyword evidence="2" id="KW-0012">Acyltransferase</keyword>
<feature type="binding site" evidence="4">
    <location>
        <position position="175"/>
    </location>
    <ligand>
        <name>malonyl-CoA</name>
        <dbReference type="ChEBI" id="CHEBI:57384"/>
    </ligand>
</feature>
<sequence>MASLPILTVLEQSQVSPPPDTLGDKSLQLTFFDFFWLRSPPINNLFFYELPITRSQFTETVVPNIKHSLSITLKHFYPFVGKLVVYPAPTKKPEICYVEGDSVAVTFAECNLDLNELTGNHPRNCDKFYDLVPILGESTRLSDCIKIPLFSVQVTLFPNQGIAIGITNHHCLGDASTRFCFLKAWTSIARSGNNDESFLANGTRPLYDRIIKYPMLDEAYLKRAKVESFNEDYVTQSLAGPSDKLRATFILTRAVINQLKDRVLAQLPTLEYVSSFTVACAYIWSCIAKSRNDKLQLFGFPIDRRARMKPPIPTAYFGNCVGGCAAIAKTNLLIGKEGFITAAKLIGENLHKTLTDYKDGVLKDDMESFNDLVSEGMPTTMTWVSGTPKLRFYDMDFGWGKPKKLETVSIDHNGAISINSCKESNEDLEIGVCISATQMEDFVHIFDDGLKAYL</sequence>
<dbReference type="EvolutionaryTrace" id="A4PHY4"/>
<gene>
    <name evidence="3" type="primary">Dm3MaT3</name>
</gene>
<dbReference type="InterPro" id="IPR023213">
    <property type="entry name" value="CAT-like_dom_sf"/>
</dbReference>
<keyword evidence="1 3" id="KW-0808">Transferase</keyword>
<dbReference type="PDBsum" id="2E1U"/>
<feature type="binding site" evidence="4">
    <location>
        <position position="386"/>
    </location>
    <ligand>
        <name>malonyl-CoA</name>
        <dbReference type="ChEBI" id="CHEBI:57384"/>
    </ligand>
</feature>
<feature type="binding site" evidence="4">
    <location>
        <position position="271"/>
    </location>
    <ligand>
        <name>malonyl-CoA</name>
        <dbReference type="ChEBI" id="CHEBI:57384"/>
    </ligand>
</feature>
<dbReference type="PANTHER" id="PTHR31625">
    <property type="match status" value="1"/>
</dbReference>
<feature type="binding site" evidence="4">
    <location>
        <position position="389"/>
    </location>
    <ligand>
        <name>malonyl-CoA</name>
        <dbReference type="ChEBI" id="CHEBI:57384"/>
    </ligand>
</feature>
<dbReference type="AlphaFoldDB" id="A4PHY4"/>
<dbReference type="InterPro" id="IPR051504">
    <property type="entry name" value="Plant_metabolite_acyltrans"/>
</dbReference>
<evidence type="ECO:0000256" key="1">
    <source>
        <dbReference type="ARBA" id="ARBA00022679"/>
    </source>
</evidence>
<feature type="binding site" evidence="4">
    <location>
        <position position="170"/>
    </location>
    <ligand>
        <name>malonyl-CoA</name>
        <dbReference type="ChEBI" id="CHEBI:57384"/>
    </ligand>
</feature>
<feature type="binding site" evidence="4">
    <location>
        <position position="273"/>
    </location>
    <ligand>
        <name>malonyl-CoA</name>
        <dbReference type="ChEBI" id="CHEBI:57384"/>
    </ligand>
</feature>
<dbReference type="PDBsum" id="2E1T"/>
<feature type="binding site" evidence="4">
    <location>
        <position position="307"/>
    </location>
    <ligand>
        <name>malonyl-CoA</name>
        <dbReference type="ChEBI" id="CHEBI:57384"/>
    </ligand>
</feature>
<feature type="binding site" evidence="4">
    <location>
        <position position="178"/>
    </location>
    <ligand>
        <name>malonyl-CoA</name>
        <dbReference type="ChEBI" id="CHEBI:57384"/>
    </ligand>
</feature>
<evidence type="ECO:0007829" key="5">
    <source>
        <dbReference type="PDB" id="2E1U"/>
    </source>
</evidence>
<feature type="binding site" evidence="4">
    <location>
        <position position="272"/>
    </location>
    <ligand>
        <name>malonyl-CoA</name>
        <dbReference type="ChEBI" id="CHEBI:57384"/>
    </ligand>
</feature>
<evidence type="ECO:0007829" key="4">
    <source>
        <dbReference type="PDB" id="2E1T"/>
    </source>
</evidence>
<feature type="binding site" evidence="4">
    <location>
        <position position="274"/>
    </location>
    <ligand>
        <name>malonyl-CoA</name>
        <dbReference type="ChEBI" id="CHEBI:57384"/>
    </ligand>
</feature>
<dbReference type="PDB" id="2E1T">
    <property type="method" value="X-ray"/>
    <property type="resolution" value="2.10 A"/>
    <property type="chains" value="A/B=1-454"/>
</dbReference>
<feature type="binding site" evidence="4">
    <location>
        <position position="303"/>
    </location>
    <ligand>
        <name>malonyl-CoA</name>
        <dbReference type="ChEBI" id="CHEBI:57384"/>
    </ligand>
</feature>
<feature type="binding site" evidence="4">
    <location>
        <position position="275"/>
    </location>
    <ligand>
        <name>malonyl-CoA</name>
        <dbReference type="ChEBI" id="CHEBI:57384"/>
    </ligand>
</feature>
<dbReference type="PDB" id="2E1U">
    <property type="method" value="X-ray"/>
    <property type="resolution" value="2.20 A"/>
    <property type="chains" value="A/B=1-454"/>
</dbReference>
<reference evidence="3 4" key="1">
    <citation type="journal article" date="2007" name="J. Biol. Chem.">
        <title>Structural and mutational studies of anthocyanin malonyltransferases establish the features of BAHD enzyme catalysis.</title>
        <authorList>
            <person name="Unno H."/>
            <person name="Ichimaida F."/>
            <person name="Suzuki H."/>
            <person name="Takahashi S."/>
            <person name="Tanaka Y."/>
            <person name="Saito A."/>
            <person name="Nishino T."/>
            <person name="Kusunoki M."/>
            <person name="Nakayama T."/>
        </authorList>
    </citation>
    <scope>NUCLEOTIDE SEQUENCE</scope>
</reference>
<dbReference type="SUPFAM" id="SSF52777">
    <property type="entry name" value="CoA-dependent acyltransferases"/>
    <property type="match status" value="1"/>
</dbReference>
<dbReference type="Pfam" id="PF02458">
    <property type="entry name" value="Transferase"/>
    <property type="match status" value="1"/>
</dbReference>
<dbReference type="Gene3D" id="3.30.559.10">
    <property type="entry name" value="Chloramphenicol acetyltransferase-like domain"/>
    <property type="match status" value="2"/>
</dbReference>
<name>A4PHY4_CHRMO</name>
<dbReference type="PDBsum" id="2E1V"/>
<dbReference type="EMBL" id="AB290338">
    <property type="protein sequence ID" value="BAF50706.1"/>
    <property type="molecule type" value="mRNA"/>
</dbReference>
<dbReference type="SMR" id="A4PHY4"/>
<organism evidence="3">
    <name type="scientific">Chrysanthemum morifolium</name>
    <name type="common">Florist's daisy</name>
    <name type="synonym">Dendranthema grandiflorum</name>
    <dbReference type="NCBI Taxonomy" id="41568"/>
    <lineage>
        <taxon>Eukaryota</taxon>
        <taxon>Viridiplantae</taxon>
        <taxon>Streptophyta</taxon>
        <taxon>Embryophyta</taxon>
        <taxon>Tracheophyta</taxon>
        <taxon>Spermatophyta</taxon>
        <taxon>Magnoliopsida</taxon>
        <taxon>eudicotyledons</taxon>
        <taxon>Gunneridae</taxon>
        <taxon>Pentapetalae</taxon>
        <taxon>asterids</taxon>
        <taxon>campanulids</taxon>
        <taxon>Asterales</taxon>
        <taxon>Asteraceae</taxon>
        <taxon>Asteroideae</taxon>
        <taxon>Anthemideae</taxon>
        <taxon>Artemisiinae</taxon>
        <taxon>Chrysanthemum</taxon>
    </lineage>
</organism>
<feature type="binding site" evidence="4">
    <location>
        <position position="260"/>
    </location>
    <ligand>
        <name>malonyl-CoA</name>
        <dbReference type="ChEBI" id="CHEBI:57384"/>
    </ligand>
</feature>
<evidence type="ECO:0000313" key="3">
    <source>
        <dbReference type="EMBL" id="BAF50706.1"/>
    </source>
</evidence>
<feature type="disulfide bond" evidence="4 5">
    <location>
        <begin position="125"/>
        <end position="433"/>
    </location>
</feature>
<accession>A4PHY4</accession>
<dbReference type="GO" id="GO:0016747">
    <property type="term" value="F:acyltransferase activity, transferring groups other than amino-acyl groups"/>
    <property type="evidence" value="ECO:0007669"/>
    <property type="project" value="UniProtKB-ARBA"/>
</dbReference>